<organism evidence="1 2">
    <name type="scientific">Tolypothrix tenuis PCC 7101</name>
    <dbReference type="NCBI Taxonomy" id="231146"/>
    <lineage>
        <taxon>Bacteria</taxon>
        <taxon>Bacillati</taxon>
        <taxon>Cyanobacteriota</taxon>
        <taxon>Cyanophyceae</taxon>
        <taxon>Nostocales</taxon>
        <taxon>Tolypothrichaceae</taxon>
        <taxon>Tolypothrix</taxon>
    </lineage>
</organism>
<dbReference type="InterPro" id="IPR010106">
    <property type="entry name" value="RpnA"/>
</dbReference>
<proteinExistence type="predicted"/>
<evidence type="ECO:0008006" key="3">
    <source>
        <dbReference type="Google" id="ProtNLM"/>
    </source>
</evidence>
<dbReference type="KEGG" id="ttq:NIES37_39000"/>
<sequence>MKTDAIFYEIFKEFPNIFFEIIGKPDTNTNIYEFIAPEIKQKSFRLDGVFSPFAEFPNEALYFIEIQFYKDEEFYDRLFTSIFLYFTQYQPPNPDWFAIVIYDKRSNERTYPQRYRSLLEPHLRRFYLDELDDVPDDSLGIGIVRLVVESEEKAGELAKTLINKAKEQLTDTLTQRKVLEFIETIVVYKFPNLSREEIETMLNLNLLKETRVYQEAKEEGKEEGKLETKLEMIPILLELGLSVQQISERLKIDVEEIRRFLKEI</sequence>
<protein>
    <recommendedName>
        <fullName evidence="3">Flagellar assembly protein H</fullName>
    </recommendedName>
</protein>
<dbReference type="PANTHER" id="PTHR35586:SF2">
    <property type="entry name" value="SLL1542 PROTEIN"/>
    <property type="match status" value="1"/>
</dbReference>
<keyword evidence="2" id="KW-1185">Reference proteome</keyword>
<name>A0A1Z4N2G8_9CYAN</name>
<dbReference type="InterPro" id="IPR022573">
    <property type="entry name" value="DUF2887"/>
</dbReference>
<dbReference type="PANTHER" id="PTHR35586">
    <property type="entry name" value="SLL1691 PROTEIN"/>
    <property type="match status" value="1"/>
</dbReference>
<gene>
    <name evidence="1" type="ORF">NIES37_39000</name>
</gene>
<evidence type="ECO:0000313" key="1">
    <source>
        <dbReference type="EMBL" id="BAY99917.1"/>
    </source>
</evidence>
<accession>A0A1Z4N2G8</accession>
<dbReference type="AlphaFoldDB" id="A0A1Z4N2G8"/>
<dbReference type="Pfam" id="PF11103">
    <property type="entry name" value="DUF2887"/>
    <property type="match status" value="1"/>
</dbReference>
<evidence type="ECO:0000313" key="2">
    <source>
        <dbReference type="Proteomes" id="UP000218785"/>
    </source>
</evidence>
<reference evidence="1 2" key="1">
    <citation type="submission" date="2017-06" db="EMBL/GenBank/DDBJ databases">
        <title>Genome sequencing of cyanobaciteial culture collection at National Institute for Environmental Studies (NIES).</title>
        <authorList>
            <person name="Hirose Y."/>
            <person name="Shimura Y."/>
            <person name="Fujisawa T."/>
            <person name="Nakamura Y."/>
            <person name="Kawachi M."/>
        </authorList>
    </citation>
    <scope>NUCLEOTIDE SEQUENCE [LARGE SCALE GENOMIC DNA]</scope>
    <source>
        <strain evidence="1 2">NIES-37</strain>
    </source>
</reference>
<dbReference type="RefSeq" id="WP_096578413.1">
    <property type="nucleotide sequence ID" value="NZ_CAWNJS010000001.1"/>
</dbReference>
<dbReference type="Proteomes" id="UP000218785">
    <property type="component" value="Chromosome"/>
</dbReference>
<dbReference type="EMBL" id="AP018248">
    <property type="protein sequence ID" value="BAY99917.1"/>
    <property type="molecule type" value="Genomic_DNA"/>
</dbReference>
<dbReference type="NCBIfam" id="TIGR01784">
    <property type="entry name" value="T_den_put_tspse"/>
    <property type="match status" value="1"/>
</dbReference>